<evidence type="ECO:0008006" key="3">
    <source>
        <dbReference type="Google" id="ProtNLM"/>
    </source>
</evidence>
<dbReference type="Proteomes" id="UP001157914">
    <property type="component" value="Unassembled WGS sequence"/>
</dbReference>
<evidence type="ECO:0000313" key="2">
    <source>
        <dbReference type="Proteomes" id="UP001157914"/>
    </source>
</evidence>
<keyword evidence="2" id="KW-1185">Reference proteome</keyword>
<proteinExistence type="predicted"/>
<reference evidence="1 2" key="1">
    <citation type="submission" date="2017-05" db="EMBL/GenBank/DDBJ databases">
        <authorList>
            <person name="Varghese N."/>
            <person name="Submissions S."/>
        </authorList>
    </citation>
    <scope>NUCLEOTIDE SEQUENCE [LARGE SCALE GENOMIC DNA]</scope>
    <source>
        <strain evidence="1 2">DSM 15949</strain>
    </source>
</reference>
<name>A0ABY1N5M8_9HYPH</name>
<sequence>MMRLAYQSGVRARLKKFDNAQIFLKTKRS</sequence>
<gene>
    <name evidence="1" type="ORF">SAMN06265374_0236</name>
</gene>
<dbReference type="EMBL" id="FXTT01000001">
    <property type="protein sequence ID" value="SMP00585.1"/>
    <property type="molecule type" value="Genomic_DNA"/>
</dbReference>
<evidence type="ECO:0000313" key="1">
    <source>
        <dbReference type="EMBL" id="SMP00585.1"/>
    </source>
</evidence>
<organism evidence="1 2">
    <name type="scientific">Roseibium denhamense</name>
    <dbReference type="NCBI Taxonomy" id="76305"/>
    <lineage>
        <taxon>Bacteria</taxon>
        <taxon>Pseudomonadati</taxon>
        <taxon>Pseudomonadota</taxon>
        <taxon>Alphaproteobacteria</taxon>
        <taxon>Hyphomicrobiales</taxon>
        <taxon>Stappiaceae</taxon>
        <taxon>Roseibium</taxon>
    </lineage>
</organism>
<comment type="caution">
    <text evidence="1">The sequence shown here is derived from an EMBL/GenBank/DDBJ whole genome shotgun (WGS) entry which is preliminary data.</text>
</comment>
<accession>A0ABY1N5M8</accession>
<protein>
    <recommendedName>
        <fullName evidence="3">Transposase</fullName>
    </recommendedName>
</protein>